<dbReference type="AlphaFoldDB" id="A0A1R0KFT9"/>
<dbReference type="Gene3D" id="1.10.10.10">
    <property type="entry name" value="Winged helix-like DNA-binding domain superfamily/Winged helix DNA-binding domain"/>
    <property type="match status" value="1"/>
</dbReference>
<dbReference type="Gene3D" id="6.10.140.190">
    <property type="match status" value="1"/>
</dbReference>
<dbReference type="RefSeq" id="WP_076167529.1">
    <property type="nucleotide sequence ID" value="NZ_JBEZVB010000037.1"/>
</dbReference>
<evidence type="ECO:0000259" key="2">
    <source>
        <dbReference type="Pfam" id="PF10400"/>
    </source>
</evidence>
<proteinExistence type="predicted"/>
<dbReference type="Pfam" id="PF10400">
    <property type="entry name" value="Vir_act_alpha_C"/>
    <property type="match status" value="1"/>
</dbReference>
<keyword evidence="4" id="KW-1185">Reference proteome</keyword>
<evidence type="ECO:0000313" key="3">
    <source>
        <dbReference type="EMBL" id="OLZ44359.1"/>
    </source>
</evidence>
<dbReference type="PANTHER" id="PTHR43252">
    <property type="entry name" value="TRANSCRIPTIONAL REGULATOR YQJI"/>
    <property type="match status" value="1"/>
</dbReference>
<comment type="caution">
    <text evidence="3">The sequence shown here is derived from an EMBL/GenBank/DDBJ whole genome shotgun (WGS) entry which is preliminary data.</text>
</comment>
<accession>A0A1R0KFT9</accession>
<protein>
    <recommendedName>
        <fullName evidence="5">PadR family transcriptional regulator</fullName>
    </recommendedName>
</protein>
<feature type="domain" description="Transcription regulator PadR N-terminal" evidence="1">
    <location>
        <begin position="6"/>
        <end position="78"/>
    </location>
</feature>
<evidence type="ECO:0000259" key="1">
    <source>
        <dbReference type="Pfam" id="PF03551"/>
    </source>
</evidence>
<dbReference type="OrthoDB" id="3746369at2"/>
<dbReference type="EMBL" id="MQUQ01000026">
    <property type="protein sequence ID" value="OLZ44359.1"/>
    <property type="molecule type" value="Genomic_DNA"/>
</dbReference>
<dbReference type="InterPro" id="IPR036390">
    <property type="entry name" value="WH_DNA-bd_sf"/>
</dbReference>
<name>A0A1R0KFT9_9PSEU</name>
<gene>
    <name evidence="3" type="ORF">BS329_36560</name>
</gene>
<dbReference type="InterPro" id="IPR018309">
    <property type="entry name" value="Tscrpt_reg_PadR_C"/>
</dbReference>
<organism evidence="3 4">
    <name type="scientific">Amycolatopsis coloradensis</name>
    <dbReference type="NCBI Taxonomy" id="76021"/>
    <lineage>
        <taxon>Bacteria</taxon>
        <taxon>Bacillati</taxon>
        <taxon>Actinomycetota</taxon>
        <taxon>Actinomycetes</taxon>
        <taxon>Pseudonocardiales</taxon>
        <taxon>Pseudonocardiaceae</taxon>
        <taxon>Amycolatopsis</taxon>
    </lineage>
</organism>
<feature type="domain" description="Transcription regulator PadR C-terminal" evidence="2">
    <location>
        <begin position="92"/>
        <end position="179"/>
    </location>
</feature>
<dbReference type="Proteomes" id="UP000187486">
    <property type="component" value="Unassembled WGS sequence"/>
</dbReference>
<sequence>MLRFALLGFLLRQPMTGYDLATAIRASIHFVWPAQLSQIYRTLGQLEDGGLVVSEVEPQQSRPDRRVYSATDAGRQAFDTWLGELVTERDPIRVPFLVRFFFSGSRSTEDTVTQLRVMRDLHVKERDRLTDELPRQITAAADLADGGGLDPLVWDSVRRAGEMMAQTWVDWIDETIERLQRADGRPPRT</sequence>
<dbReference type="InterPro" id="IPR005149">
    <property type="entry name" value="Tscrpt_reg_PadR_N"/>
</dbReference>
<dbReference type="InterPro" id="IPR036388">
    <property type="entry name" value="WH-like_DNA-bd_sf"/>
</dbReference>
<dbReference type="PANTHER" id="PTHR43252:SF2">
    <property type="entry name" value="TRANSCRIPTION REGULATOR, PADR-LIKE FAMILY"/>
    <property type="match status" value="1"/>
</dbReference>
<reference evidence="3 4" key="1">
    <citation type="submission" date="2016-01" db="EMBL/GenBank/DDBJ databases">
        <title>Amycolatopsis coloradensis genome sequencing and assembly.</title>
        <authorList>
            <person name="Mayilraj S."/>
        </authorList>
    </citation>
    <scope>NUCLEOTIDE SEQUENCE [LARGE SCALE GENOMIC DNA]</scope>
    <source>
        <strain evidence="3 4">DSM 44225</strain>
    </source>
</reference>
<dbReference type="Pfam" id="PF03551">
    <property type="entry name" value="PadR"/>
    <property type="match status" value="1"/>
</dbReference>
<evidence type="ECO:0008006" key="5">
    <source>
        <dbReference type="Google" id="ProtNLM"/>
    </source>
</evidence>
<evidence type="ECO:0000313" key="4">
    <source>
        <dbReference type="Proteomes" id="UP000187486"/>
    </source>
</evidence>
<dbReference type="SUPFAM" id="SSF46785">
    <property type="entry name" value="Winged helix' DNA-binding domain"/>
    <property type="match status" value="1"/>
</dbReference>